<dbReference type="HOGENOM" id="CLU_2933771_0_0_11"/>
<name>A0A075JFZ8_9MICO</name>
<dbReference type="KEGG" id="dni:HX89_03750"/>
<evidence type="ECO:0000313" key="2">
    <source>
        <dbReference type="Proteomes" id="UP000027986"/>
    </source>
</evidence>
<protein>
    <submittedName>
        <fullName evidence="1">Uncharacterized protein</fullName>
    </submittedName>
</protein>
<proteinExistence type="predicted"/>
<evidence type="ECO:0000313" key="1">
    <source>
        <dbReference type="EMBL" id="AIF40212.1"/>
    </source>
</evidence>
<dbReference type="AlphaFoldDB" id="A0A075JFZ8"/>
<accession>A0A075JFZ8</accession>
<keyword evidence="2" id="KW-1185">Reference proteome</keyword>
<dbReference type="Proteomes" id="UP000027986">
    <property type="component" value="Chromosome"/>
</dbReference>
<reference evidence="1 2" key="1">
    <citation type="submission" date="2014-07" db="EMBL/GenBank/DDBJ databases">
        <title>Genome Sequencing of Dermacoccus nishinomiyaensis.</title>
        <authorList>
            <person name="Hong K.W."/>
            <person name="Chan K.G."/>
        </authorList>
    </citation>
    <scope>NUCLEOTIDE SEQUENCE [LARGE SCALE GENOMIC DNA]</scope>
    <source>
        <strain evidence="1 2">M25</strain>
    </source>
</reference>
<sequence>MYGSRVLREVRSHVAGRGVGVEPTDSPPLQLLDGGAVGIVKDLLVEREELLIRERLRRRR</sequence>
<organism evidence="1 2">
    <name type="scientific">Dermacoccus nishinomiyaensis</name>
    <dbReference type="NCBI Taxonomy" id="1274"/>
    <lineage>
        <taxon>Bacteria</taxon>
        <taxon>Bacillati</taxon>
        <taxon>Actinomycetota</taxon>
        <taxon>Actinomycetes</taxon>
        <taxon>Micrococcales</taxon>
        <taxon>Dermacoccaceae</taxon>
        <taxon>Dermacoccus</taxon>
    </lineage>
</organism>
<gene>
    <name evidence="1" type="ORF">HX89_03750</name>
</gene>
<dbReference type="EMBL" id="CP008889">
    <property type="protein sequence ID" value="AIF40212.1"/>
    <property type="molecule type" value="Genomic_DNA"/>
</dbReference>